<keyword evidence="4" id="KW-0479">Metal-binding</keyword>
<evidence type="ECO:0000259" key="10">
    <source>
        <dbReference type="PROSITE" id="PS51384"/>
    </source>
</evidence>
<evidence type="ECO:0000256" key="3">
    <source>
        <dbReference type="ARBA" id="ARBA00022714"/>
    </source>
</evidence>
<feature type="transmembrane region" description="Helical" evidence="9">
    <location>
        <begin position="40"/>
        <end position="59"/>
    </location>
</feature>
<keyword evidence="5" id="KW-0274">FAD</keyword>
<keyword evidence="2" id="KW-0285">Flavoprotein</keyword>
<feature type="transmembrane region" description="Helical" evidence="9">
    <location>
        <begin position="168"/>
        <end position="189"/>
    </location>
</feature>
<dbReference type="PROSITE" id="PS51384">
    <property type="entry name" value="FAD_FR"/>
    <property type="match status" value="1"/>
</dbReference>
<evidence type="ECO:0000256" key="7">
    <source>
        <dbReference type="ARBA" id="ARBA00023004"/>
    </source>
</evidence>
<keyword evidence="6" id="KW-0560">Oxidoreductase</keyword>
<proteinExistence type="predicted"/>
<keyword evidence="8" id="KW-0411">Iron-sulfur</keyword>
<dbReference type="Gene3D" id="3.40.50.80">
    <property type="entry name" value="Nucleotide-binding domain of ferredoxin-NADP reductase (FNR) module"/>
    <property type="match status" value="1"/>
</dbReference>
<feature type="transmembrane region" description="Helical" evidence="9">
    <location>
        <begin position="225"/>
        <end position="245"/>
    </location>
</feature>
<dbReference type="Pfam" id="PF00175">
    <property type="entry name" value="NAD_binding_1"/>
    <property type="match status" value="1"/>
</dbReference>
<evidence type="ECO:0000256" key="1">
    <source>
        <dbReference type="ARBA" id="ARBA00001974"/>
    </source>
</evidence>
<evidence type="ECO:0000256" key="2">
    <source>
        <dbReference type="ARBA" id="ARBA00022630"/>
    </source>
</evidence>
<dbReference type="InterPro" id="IPR017927">
    <property type="entry name" value="FAD-bd_FR_type"/>
</dbReference>
<keyword evidence="3" id="KW-0001">2Fe-2S</keyword>
<keyword evidence="12" id="KW-1185">Reference proteome</keyword>
<feature type="domain" description="FAD-binding FR-type" evidence="10">
    <location>
        <begin position="266"/>
        <end position="370"/>
    </location>
</feature>
<evidence type="ECO:0000256" key="8">
    <source>
        <dbReference type="ARBA" id="ARBA00023014"/>
    </source>
</evidence>
<keyword evidence="9" id="KW-1133">Transmembrane helix</keyword>
<comment type="cofactor">
    <cofactor evidence="1">
        <name>FAD</name>
        <dbReference type="ChEBI" id="CHEBI:57692"/>
    </cofactor>
</comment>
<dbReference type="RefSeq" id="WP_386740761.1">
    <property type="nucleotide sequence ID" value="NZ_JBHSMG010000003.1"/>
</dbReference>
<dbReference type="CDD" id="cd00322">
    <property type="entry name" value="FNR_like"/>
    <property type="match status" value="1"/>
</dbReference>
<accession>A0ABW0NUP3</accession>
<dbReference type="InterPro" id="IPR039261">
    <property type="entry name" value="FNR_nucleotide-bd"/>
</dbReference>
<evidence type="ECO:0000313" key="12">
    <source>
        <dbReference type="Proteomes" id="UP001596039"/>
    </source>
</evidence>
<dbReference type="PRINTS" id="PR00410">
    <property type="entry name" value="PHEHYDRXLASE"/>
</dbReference>
<dbReference type="EMBL" id="JBHSMG010000003">
    <property type="protein sequence ID" value="MFC5503048.1"/>
    <property type="molecule type" value="Genomic_DNA"/>
</dbReference>
<dbReference type="InterPro" id="IPR050415">
    <property type="entry name" value="MRET"/>
</dbReference>
<name>A0ABW0NUP3_9MICO</name>
<evidence type="ECO:0000256" key="6">
    <source>
        <dbReference type="ARBA" id="ARBA00023002"/>
    </source>
</evidence>
<dbReference type="InterPro" id="IPR017938">
    <property type="entry name" value="Riboflavin_synthase-like_b-brl"/>
</dbReference>
<dbReference type="Gene3D" id="2.40.30.10">
    <property type="entry name" value="Translation factors"/>
    <property type="match status" value="1"/>
</dbReference>
<dbReference type="SUPFAM" id="SSF63380">
    <property type="entry name" value="Riboflavin synthase domain-like"/>
    <property type="match status" value="1"/>
</dbReference>
<evidence type="ECO:0000256" key="5">
    <source>
        <dbReference type="ARBA" id="ARBA00022827"/>
    </source>
</evidence>
<protein>
    <submittedName>
        <fullName evidence="11">FAD-dependent oxidoreductase</fullName>
    </submittedName>
</protein>
<keyword evidence="9" id="KW-0812">Transmembrane</keyword>
<dbReference type="InterPro" id="IPR001433">
    <property type="entry name" value="OxRdtase_FAD/NAD-bd"/>
</dbReference>
<evidence type="ECO:0000313" key="11">
    <source>
        <dbReference type="EMBL" id="MFC5503048.1"/>
    </source>
</evidence>
<evidence type="ECO:0000256" key="4">
    <source>
        <dbReference type="ARBA" id="ARBA00022723"/>
    </source>
</evidence>
<keyword evidence="9" id="KW-0472">Membrane</keyword>
<evidence type="ECO:0000256" key="9">
    <source>
        <dbReference type="SAM" id="Phobius"/>
    </source>
</evidence>
<dbReference type="Proteomes" id="UP001596039">
    <property type="component" value="Unassembled WGS sequence"/>
</dbReference>
<feature type="transmembrane region" description="Helical" evidence="9">
    <location>
        <begin position="142"/>
        <end position="161"/>
    </location>
</feature>
<organism evidence="11 12">
    <name type="scientific">Lysinimonas soli</name>
    <dbReference type="NCBI Taxonomy" id="1074233"/>
    <lineage>
        <taxon>Bacteria</taxon>
        <taxon>Bacillati</taxon>
        <taxon>Actinomycetota</taxon>
        <taxon>Actinomycetes</taxon>
        <taxon>Micrococcales</taxon>
        <taxon>Microbacteriaceae</taxon>
        <taxon>Lysinimonas</taxon>
    </lineage>
</organism>
<feature type="transmembrane region" description="Helical" evidence="9">
    <location>
        <begin position="12"/>
        <end position="34"/>
    </location>
</feature>
<comment type="caution">
    <text evidence="11">The sequence shown here is derived from an EMBL/GenBank/DDBJ whole genome shotgun (WGS) entry which is preliminary data.</text>
</comment>
<feature type="transmembrane region" description="Helical" evidence="9">
    <location>
        <begin position="195"/>
        <end position="213"/>
    </location>
</feature>
<dbReference type="PANTHER" id="PTHR47354:SF6">
    <property type="entry name" value="NADH OXIDOREDUCTASE HCR"/>
    <property type="match status" value="1"/>
</dbReference>
<sequence length="502" mass="53104">MTAWLDRILGRVTMYGLVVICLVAIAAVALVRSALGQLSFSPLALLASGAVLLLSSYLANGVAGLIVNTRPQLSSTAITALLLLFIFPPTLDLLGLAALALASVVAVLAKYLLAFRGRHVFNPAALGAFVVGLTGLNFSVWWVATPLLLPVVAIGAFLVLWRTRRFPLALVFLVVATANVVVRSAVHGVPVVDGISTALLSLPLVFFAGFMLDEPLTLPPRRWQQLAEAAIVGVLFYLQFTAGPLTSTPEFALLIGNLLAFFAGQRRGIRLVFLGRSPLTATSWRFDFRPLAPVRFTPGQHMELTLPHAKTDSRGWRRVFSIASAPGDGGTVRFAMRLPERSSSFKAALLALEPGAVVSATSVGGDFVLPKDLGRPLLLVAAGIGITPFVSQLEHAAAVGERRDIVLLYSVSSPDELAFAEALRAAGCRVIVVSPTPPIELPAGWSWAGAGPVTAAMIHSAVPDAASRTSYLSGPPELVASLAKALRRSGARRTVTDVFIGY</sequence>
<gene>
    <name evidence="11" type="ORF">ACFPJ4_12435</name>
</gene>
<reference evidence="12" key="1">
    <citation type="journal article" date="2019" name="Int. J. Syst. Evol. Microbiol.">
        <title>The Global Catalogue of Microorganisms (GCM) 10K type strain sequencing project: providing services to taxonomists for standard genome sequencing and annotation.</title>
        <authorList>
            <consortium name="The Broad Institute Genomics Platform"/>
            <consortium name="The Broad Institute Genome Sequencing Center for Infectious Disease"/>
            <person name="Wu L."/>
            <person name="Ma J."/>
        </authorList>
    </citation>
    <scope>NUCLEOTIDE SEQUENCE [LARGE SCALE GENOMIC DNA]</scope>
    <source>
        <strain evidence="12">CGMCC 4.6997</strain>
    </source>
</reference>
<dbReference type="PANTHER" id="PTHR47354">
    <property type="entry name" value="NADH OXIDOREDUCTASE HCR"/>
    <property type="match status" value="1"/>
</dbReference>
<dbReference type="SUPFAM" id="SSF52343">
    <property type="entry name" value="Ferredoxin reductase-like, C-terminal NADP-linked domain"/>
    <property type="match status" value="1"/>
</dbReference>
<keyword evidence="7" id="KW-0408">Iron</keyword>